<dbReference type="EMBL" id="BARU01019247">
    <property type="protein sequence ID" value="GAH50461.1"/>
    <property type="molecule type" value="Genomic_DNA"/>
</dbReference>
<evidence type="ECO:0000313" key="1">
    <source>
        <dbReference type="EMBL" id="GAH50461.1"/>
    </source>
</evidence>
<organism evidence="1">
    <name type="scientific">marine sediment metagenome</name>
    <dbReference type="NCBI Taxonomy" id="412755"/>
    <lineage>
        <taxon>unclassified sequences</taxon>
        <taxon>metagenomes</taxon>
        <taxon>ecological metagenomes</taxon>
    </lineage>
</organism>
<reference evidence="1" key="1">
    <citation type="journal article" date="2014" name="Front. Microbiol.">
        <title>High frequency of phylogenetically diverse reductive dehalogenase-homologous genes in deep subseafloor sedimentary metagenomes.</title>
        <authorList>
            <person name="Kawai M."/>
            <person name="Futagami T."/>
            <person name="Toyoda A."/>
            <person name="Takaki Y."/>
            <person name="Nishi S."/>
            <person name="Hori S."/>
            <person name="Arai W."/>
            <person name="Tsubouchi T."/>
            <person name="Morono Y."/>
            <person name="Uchiyama I."/>
            <person name="Ito T."/>
            <person name="Fujiyama A."/>
            <person name="Inagaki F."/>
            <person name="Takami H."/>
        </authorList>
    </citation>
    <scope>NUCLEOTIDE SEQUENCE</scope>
    <source>
        <strain evidence="1">Expedition CK06-06</strain>
    </source>
</reference>
<accession>X1FXV6</accession>
<gene>
    <name evidence="1" type="ORF">S03H2_31715</name>
</gene>
<comment type="caution">
    <text evidence="1">The sequence shown here is derived from an EMBL/GenBank/DDBJ whole genome shotgun (WGS) entry which is preliminary data.</text>
</comment>
<sequence length="288" mass="33407">TKKLFSGRILSKKESFLPPNLLKYPVECVDHTRDLDKKLVTESYKDQGAGDIIKNLIAKYTITSISWMSPTSHLDEHDKWEFETYAYDDNDASYTFTPVPPTSWGADFLDLLIDEVICNKVRFKARFSQDDITAISLYVYYEDTWHKIYEGGYNTWSVWNEIPLDGFYLVTRAAAVFYNSGDIEKNAHLHEFDFGVAEPDFTTNNVEDGPIIPDISFDNVQVSEAITKIAEICGYEWYIDYDKDVHFFDKNTYPAPFQLDDDQEYYKDLIINTDISQLRNRVYVKALG</sequence>
<feature type="non-terminal residue" evidence="1">
    <location>
        <position position="1"/>
    </location>
</feature>
<dbReference type="AlphaFoldDB" id="X1FXV6"/>
<name>X1FXV6_9ZZZZ</name>
<protein>
    <submittedName>
        <fullName evidence="1">Uncharacterized protein</fullName>
    </submittedName>
</protein>
<proteinExistence type="predicted"/>